<dbReference type="PANTHER" id="PTHR32246:SF173">
    <property type="entry name" value="C2 DOMAIN-CONTAINING PROTEIN"/>
    <property type="match status" value="1"/>
</dbReference>
<keyword evidence="3" id="KW-1185">Reference proteome</keyword>
<dbReference type="AlphaFoldDB" id="A0AAV6L4D6"/>
<reference evidence="2" key="1">
    <citation type="submission" date="2020-08" db="EMBL/GenBank/DDBJ databases">
        <title>Plant Genome Project.</title>
        <authorList>
            <person name="Zhang R.-G."/>
        </authorList>
    </citation>
    <scope>NUCLEOTIDE SEQUENCE</scope>
    <source>
        <strain evidence="2">WSP0</strain>
        <tissue evidence="2">Leaf</tissue>
    </source>
</reference>
<evidence type="ECO:0000259" key="1">
    <source>
        <dbReference type="PROSITE" id="PS50004"/>
    </source>
</evidence>
<dbReference type="Pfam" id="PF00168">
    <property type="entry name" value="C2"/>
    <property type="match status" value="1"/>
</dbReference>
<name>A0AAV6L4D6_9ERIC</name>
<protein>
    <recommendedName>
        <fullName evidence="1">C2 domain-containing protein</fullName>
    </recommendedName>
</protein>
<dbReference type="SUPFAM" id="SSF49562">
    <property type="entry name" value="C2 domain (Calcium/lipid-binding domain, CaLB)"/>
    <property type="match status" value="1"/>
</dbReference>
<sequence length="207" mass="22369">MACRRLEINVISAKDLKKVNLIGKMRPYAVVSISGGDPRASQPQWTAVDRSGNASPTWNYPLKFAVEESATRSNRLGVTFRIRCERTLGDKDIGEVHVPLSELNGPTEDGELVQSVTYQSIELRTHSSLFSGRKCSKAIGKAQPRRAEFLLQVGGENGQRASCGSKHVSGASSGTSNGLRVRSTSVGFRIPSATAALWIPARPTTTE</sequence>
<comment type="caution">
    <text evidence="2">The sequence shown here is derived from an EMBL/GenBank/DDBJ whole genome shotgun (WGS) entry which is preliminary data.</text>
</comment>
<dbReference type="EMBL" id="JACTNZ010000002">
    <property type="protein sequence ID" value="KAG5559913.1"/>
    <property type="molecule type" value="Genomic_DNA"/>
</dbReference>
<dbReference type="CDD" id="cd04051">
    <property type="entry name" value="C2_SRC2_like"/>
    <property type="match status" value="1"/>
</dbReference>
<dbReference type="InterPro" id="IPR000008">
    <property type="entry name" value="C2_dom"/>
</dbReference>
<dbReference type="SMART" id="SM00239">
    <property type="entry name" value="C2"/>
    <property type="match status" value="1"/>
</dbReference>
<dbReference type="InterPro" id="IPR044750">
    <property type="entry name" value="C2_SRC2/BAP"/>
</dbReference>
<dbReference type="GO" id="GO:0006952">
    <property type="term" value="P:defense response"/>
    <property type="evidence" value="ECO:0007669"/>
    <property type="project" value="InterPro"/>
</dbReference>
<organism evidence="2 3">
    <name type="scientific">Rhododendron griersonianum</name>
    <dbReference type="NCBI Taxonomy" id="479676"/>
    <lineage>
        <taxon>Eukaryota</taxon>
        <taxon>Viridiplantae</taxon>
        <taxon>Streptophyta</taxon>
        <taxon>Embryophyta</taxon>
        <taxon>Tracheophyta</taxon>
        <taxon>Spermatophyta</taxon>
        <taxon>Magnoliopsida</taxon>
        <taxon>eudicotyledons</taxon>
        <taxon>Gunneridae</taxon>
        <taxon>Pentapetalae</taxon>
        <taxon>asterids</taxon>
        <taxon>Ericales</taxon>
        <taxon>Ericaceae</taxon>
        <taxon>Ericoideae</taxon>
        <taxon>Rhodoreae</taxon>
        <taxon>Rhododendron</taxon>
    </lineage>
</organism>
<dbReference type="PROSITE" id="PS50004">
    <property type="entry name" value="C2"/>
    <property type="match status" value="1"/>
</dbReference>
<evidence type="ECO:0000313" key="2">
    <source>
        <dbReference type="EMBL" id="KAG5559913.1"/>
    </source>
</evidence>
<gene>
    <name evidence="2" type="ORF">RHGRI_003268</name>
</gene>
<dbReference type="InterPro" id="IPR035892">
    <property type="entry name" value="C2_domain_sf"/>
</dbReference>
<dbReference type="Gene3D" id="2.60.40.150">
    <property type="entry name" value="C2 domain"/>
    <property type="match status" value="1"/>
</dbReference>
<feature type="domain" description="C2" evidence="1">
    <location>
        <begin position="1"/>
        <end position="114"/>
    </location>
</feature>
<dbReference type="Proteomes" id="UP000823749">
    <property type="component" value="Chromosome 2"/>
</dbReference>
<dbReference type="PANTHER" id="PTHR32246">
    <property type="entry name" value="INGRESSION PROTEIN FIC1"/>
    <property type="match status" value="1"/>
</dbReference>
<accession>A0AAV6L4D6</accession>
<proteinExistence type="predicted"/>
<evidence type="ECO:0000313" key="3">
    <source>
        <dbReference type="Proteomes" id="UP000823749"/>
    </source>
</evidence>